<dbReference type="Proteomes" id="UP001382904">
    <property type="component" value="Unassembled WGS sequence"/>
</dbReference>
<feature type="compositionally biased region" description="Low complexity" evidence="1">
    <location>
        <begin position="89"/>
        <end position="98"/>
    </location>
</feature>
<keyword evidence="3" id="KW-1185">Reference proteome</keyword>
<feature type="compositionally biased region" description="Low complexity" evidence="1">
    <location>
        <begin position="1"/>
        <end position="17"/>
    </location>
</feature>
<sequence length="98" mass="10146">MVSARARSYASCAAGASQRLAVTPTSRSCGPTPRRALQSERGGGSKANPESTPRTMAEAGSPQPRSWSTLTSSRASTSGERPRARATSRRWAAAGNGP</sequence>
<feature type="compositionally biased region" description="Polar residues" evidence="1">
    <location>
        <begin position="63"/>
        <end position="79"/>
    </location>
</feature>
<accession>A0ABU8TYX4</accession>
<organism evidence="2 3">
    <name type="scientific">Streptomyces caledonius</name>
    <dbReference type="NCBI Taxonomy" id="3134107"/>
    <lineage>
        <taxon>Bacteria</taxon>
        <taxon>Bacillati</taxon>
        <taxon>Actinomycetota</taxon>
        <taxon>Actinomycetes</taxon>
        <taxon>Kitasatosporales</taxon>
        <taxon>Streptomycetaceae</taxon>
        <taxon>Streptomyces</taxon>
    </lineage>
</organism>
<evidence type="ECO:0000313" key="3">
    <source>
        <dbReference type="Proteomes" id="UP001382904"/>
    </source>
</evidence>
<evidence type="ECO:0000313" key="2">
    <source>
        <dbReference type="EMBL" id="MEJ8640818.1"/>
    </source>
</evidence>
<protein>
    <submittedName>
        <fullName evidence="2">Uncharacterized protein</fullName>
    </submittedName>
</protein>
<evidence type="ECO:0000256" key="1">
    <source>
        <dbReference type="SAM" id="MobiDB-lite"/>
    </source>
</evidence>
<proteinExistence type="predicted"/>
<comment type="caution">
    <text evidence="2">The sequence shown here is derived from an EMBL/GenBank/DDBJ whole genome shotgun (WGS) entry which is preliminary data.</text>
</comment>
<name>A0ABU8TYX4_9ACTN</name>
<reference evidence="2 3" key="1">
    <citation type="submission" date="2024-03" db="EMBL/GenBank/DDBJ databases">
        <title>Novel Streptomyces species of biotechnological and ecological value are a feature of Machair soil.</title>
        <authorList>
            <person name="Prole J.R."/>
            <person name="Goodfellow M."/>
            <person name="Allenby N."/>
            <person name="Ward A.C."/>
        </authorList>
    </citation>
    <scope>NUCLEOTIDE SEQUENCE [LARGE SCALE GENOMIC DNA]</scope>
    <source>
        <strain evidence="2 3">MS1.HAVA.3</strain>
    </source>
</reference>
<dbReference type="EMBL" id="JBBKAM010000002">
    <property type="protein sequence ID" value="MEJ8640818.1"/>
    <property type="molecule type" value="Genomic_DNA"/>
</dbReference>
<feature type="region of interest" description="Disordered" evidence="1">
    <location>
        <begin position="1"/>
        <end position="98"/>
    </location>
</feature>
<gene>
    <name evidence="2" type="ORF">WKI68_03810</name>
</gene>